<evidence type="ECO:0000259" key="3">
    <source>
        <dbReference type="Pfam" id="PF00884"/>
    </source>
</evidence>
<feature type="non-terminal residue" evidence="4">
    <location>
        <position position="251"/>
    </location>
</feature>
<dbReference type="GO" id="GO:0004065">
    <property type="term" value="F:arylsulfatase activity"/>
    <property type="evidence" value="ECO:0007669"/>
    <property type="project" value="TreeGrafter"/>
</dbReference>
<feature type="domain" description="Sulfatase N-terminal" evidence="3">
    <location>
        <begin position="20"/>
        <end position="250"/>
    </location>
</feature>
<dbReference type="Gene3D" id="3.40.720.10">
    <property type="entry name" value="Alkaline Phosphatase, subunit A"/>
    <property type="match status" value="1"/>
</dbReference>
<feature type="non-terminal residue" evidence="4">
    <location>
        <position position="1"/>
    </location>
</feature>
<sequence length="251" mass="28029">PHSLSCTAKGAKQGAANRLPNIVIIFTDDQGYQDVGCFGSPKIKTPNLDRMAREGMKFTDSYVAQPVCSASRAALLTGCYPNRVGILGALGPGSKHGIHSGEMTLGEVCKQRGYATAIYGKWHLGHHPQFLPTRHGFDEYFGLPYSNDMWPHHPTAGNRFPPLPLIEGEKIINPKVSAEDQTHLTTWYSERAREFIEKNKDRPFFVYVAHNMPHVPLFVSDERARRSARGLYGDVIQEIDWGVGRILDTIR</sequence>
<comment type="similarity">
    <text evidence="1">Belongs to the sulfatase family.</text>
</comment>
<dbReference type="PANTHER" id="PTHR42693:SF53">
    <property type="entry name" value="ENDO-4-O-SULFATASE"/>
    <property type="match status" value="1"/>
</dbReference>
<proteinExistence type="inferred from homology"/>
<dbReference type="EMBL" id="BARS01042950">
    <property type="protein sequence ID" value="GAG34377.1"/>
    <property type="molecule type" value="Genomic_DNA"/>
</dbReference>
<organism evidence="4">
    <name type="scientific">marine sediment metagenome</name>
    <dbReference type="NCBI Taxonomy" id="412755"/>
    <lineage>
        <taxon>unclassified sequences</taxon>
        <taxon>metagenomes</taxon>
        <taxon>ecological metagenomes</taxon>
    </lineage>
</organism>
<evidence type="ECO:0000256" key="2">
    <source>
        <dbReference type="ARBA" id="ARBA00022801"/>
    </source>
</evidence>
<protein>
    <recommendedName>
        <fullName evidence="3">Sulfatase N-terminal domain-containing protein</fullName>
    </recommendedName>
</protein>
<dbReference type="InterPro" id="IPR000917">
    <property type="entry name" value="Sulfatase_N"/>
</dbReference>
<dbReference type="AlphaFoldDB" id="X0XG28"/>
<dbReference type="InterPro" id="IPR017850">
    <property type="entry name" value="Alkaline_phosphatase_core_sf"/>
</dbReference>
<evidence type="ECO:0000256" key="1">
    <source>
        <dbReference type="ARBA" id="ARBA00008779"/>
    </source>
</evidence>
<dbReference type="Pfam" id="PF00884">
    <property type="entry name" value="Sulfatase"/>
    <property type="match status" value="1"/>
</dbReference>
<comment type="caution">
    <text evidence="4">The sequence shown here is derived from an EMBL/GenBank/DDBJ whole genome shotgun (WGS) entry which is preliminary data.</text>
</comment>
<evidence type="ECO:0000313" key="4">
    <source>
        <dbReference type="EMBL" id="GAG34377.1"/>
    </source>
</evidence>
<accession>X0XG28</accession>
<dbReference type="PANTHER" id="PTHR42693">
    <property type="entry name" value="ARYLSULFATASE FAMILY MEMBER"/>
    <property type="match status" value="1"/>
</dbReference>
<gene>
    <name evidence="4" type="ORF">S01H1_65092</name>
</gene>
<dbReference type="InterPro" id="IPR050738">
    <property type="entry name" value="Sulfatase"/>
</dbReference>
<name>X0XG28_9ZZZZ</name>
<keyword evidence="2" id="KW-0378">Hydrolase</keyword>
<reference evidence="4" key="1">
    <citation type="journal article" date="2014" name="Front. Microbiol.">
        <title>High frequency of phylogenetically diverse reductive dehalogenase-homologous genes in deep subseafloor sedimentary metagenomes.</title>
        <authorList>
            <person name="Kawai M."/>
            <person name="Futagami T."/>
            <person name="Toyoda A."/>
            <person name="Takaki Y."/>
            <person name="Nishi S."/>
            <person name="Hori S."/>
            <person name="Arai W."/>
            <person name="Tsubouchi T."/>
            <person name="Morono Y."/>
            <person name="Uchiyama I."/>
            <person name="Ito T."/>
            <person name="Fujiyama A."/>
            <person name="Inagaki F."/>
            <person name="Takami H."/>
        </authorList>
    </citation>
    <scope>NUCLEOTIDE SEQUENCE</scope>
    <source>
        <strain evidence="4">Expedition CK06-06</strain>
    </source>
</reference>
<dbReference type="SUPFAM" id="SSF53649">
    <property type="entry name" value="Alkaline phosphatase-like"/>
    <property type="match status" value="1"/>
</dbReference>